<evidence type="ECO:0000313" key="2">
    <source>
        <dbReference type="EMBL" id="KAF8392401.1"/>
    </source>
</evidence>
<reference evidence="2 3" key="1">
    <citation type="submission" date="2020-04" db="EMBL/GenBank/DDBJ databases">
        <title>Plant Genome Project.</title>
        <authorList>
            <person name="Zhang R.-G."/>
        </authorList>
    </citation>
    <scope>NUCLEOTIDE SEQUENCE [LARGE SCALE GENOMIC DNA]</scope>
    <source>
        <strain evidence="2">YNK0</strain>
        <tissue evidence="2">Leaf</tissue>
    </source>
</reference>
<feature type="compositionally biased region" description="Polar residues" evidence="1">
    <location>
        <begin position="15"/>
        <end position="30"/>
    </location>
</feature>
<gene>
    <name evidence="2" type="ORF">HHK36_022743</name>
</gene>
<evidence type="ECO:0000313" key="3">
    <source>
        <dbReference type="Proteomes" id="UP000655225"/>
    </source>
</evidence>
<dbReference type="EMBL" id="JABCRI010000016">
    <property type="protein sequence ID" value="KAF8392401.1"/>
    <property type="molecule type" value="Genomic_DNA"/>
</dbReference>
<name>A0A835D735_TETSI</name>
<dbReference type="PANTHER" id="PTHR35306">
    <property type="entry name" value="BNAA03G57290D PROTEIN"/>
    <property type="match status" value="1"/>
</dbReference>
<dbReference type="PANTHER" id="PTHR35306:SF1">
    <property type="entry name" value="VQ DOMAIN-CONTAINING PROTEIN"/>
    <property type="match status" value="1"/>
</dbReference>
<feature type="region of interest" description="Disordered" evidence="1">
    <location>
        <begin position="123"/>
        <end position="183"/>
    </location>
</feature>
<keyword evidence="3" id="KW-1185">Reference proteome</keyword>
<accession>A0A835D735</accession>
<dbReference type="GO" id="GO:0016071">
    <property type="term" value="P:mRNA metabolic process"/>
    <property type="evidence" value="ECO:0007669"/>
    <property type="project" value="UniProtKB-ARBA"/>
</dbReference>
<proteinExistence type="predicted"/>
<dbReference type="AlphaFoldDB" id="A0A835D735"/>
<organism evidence="2 3">
    <name type="scientific">Tetracentron sinense</name>
    <name type="common">Spur-leaf</name>
    <dbReference type="NCBI Taxonomy" id="13715"/>
    <lineage>
        <taxon>Eukaryota</taxon>
        <taxon>Viridiplantae</taxon>
        <taxon>Streptophyta</taxon>
        <taxon>Embryophyta</taxon>
        <taxon>Tracheophyta</taxon>
        <taxon>Spermatophyta</taxon>
        <taxon>Magnoliopsida</taxon>
        <taxon>Trochodendrales</taxon>
        <taxon>Trochodendraceae</taxon>
        <taxon>Tetracentron</taxon>
    </lineage>
</organism>
<evidence type="ECO:0000256" key="1">
    <source>
        <dbReference type="SAM" id="MobiDB-lite"/>
    </source>
</evidence>
<dbReference type="Proteomes" id="UP000655225">
    <property type="component" value="Unassembled WGS sequence"/>
</dbReference>
<comment type="caution">
    <text evidence="2">The sequence shown here is derived from an EMBL/GenBank/DDBJ whole genome shotgun (WGS) entry which is preliminary data.</text>
</comment>
<dbReference type="OMA" id="HRSQYCS"/>
<dbReference type="Pfam" id="PF15365">
    <property type="entry name" value="PNRC"/>
    <property type="match status" value="1"/>
</dbReference>
<dbReference type="OrthoDB" id="1921042at2759"/>
<dbReference type="InterPro" id="IPR028322">
    <property type="entry name" value="PNRC-like_rgn"/>
</dbReference>
<feature type="region of interest" description="Disordered" evidence="1">
    <location>
        <begin position="1"/>
        <end position="32"/>
    </location>
</feature>
<protein>
    <submittedName>
        <fullName evidence="2">Uncharacterized protein</fullName>
    </submittedName>
</protein>
<sequence>METLVAVAQHRHQYYSKSKSPGPDSFSSPSRGFREINCRTFQSGAGILPTPLKYPISPSATKKPCSSPQTPLYVNSQCEDEDKSLKNSGKSRAIPINFKEFNKERPFNDDLSFSELWAGPAYSNSPPPSSLPIPKFSPRQKRTVSLDLPVSNSGIKMHPIAKSAPPSPSRESHKSPGDFFLSTDSATKNLRRILHLDLDDDE</sequence>